<protein>
    <recommendedName>
        <fullName evidence="1">RNase H type-1 domain-containing protein</fullName>
    </recommendedName>
</protein>
<comment type="caution">
    <text evidence="2">The sequence shown here is derived from an EMBL/GenBank/DDBJ whole genome shotgun (WGS) entry which is preliminary data.</text>
</comment>
<feature type="domain" description="RNase H type-1" evidence="1">
    <location>
        <begin position="32"/>
        <end position="151"/>
    </location>
</feature>
<evidence type="ECO:0000313" key="3">
    <source>
        <dbReference type="Proteomes" id="UP001280121"/>
    </source>
</evidence>
<reference evidence="2" key="1">
    <citation type="journal article" date="2023" name="Plant J.">
        <title>Genome sequences and population genomics provide insights into the demographic history, inbreeding, and mutation load of two 'living fossil' tree species of Dipteronia.</title>
        <authorList>
            <person name="Feng Y."/>
            <person name="Comes H.P."/>
            <person name="Chen J."/>
            <person name="Zhu S."/>
            <person name="Lu R."/>
            <person name="Zhang X."/>
            <person name="Li P."/>
            <person name="Qiu J."/>
            <person name="Olsen K.M."/>
            <person name="Qiu Y."/>
        </authorList>
    </citation>
    <scope>NUCLEOTIDE SEQUENCE</scope>
    <source>
        <strain evidence="2">KIB01</strain>
    </source>
</reference>
<dbReference type="Pfam" id="PF13456">
    <property type="entry name" value="RVT_3"/>
    <property type="match status" value="1"/>
</dbReference>
<sequence>MVGLNVEPHYPPKALFLNADWLAPPPGLLKLNTAVAIRKDFSTIGLGAAIKDYKGKVIAARSRSMYGSFNSEIGNFLALREGLLLAKLYKCSVNIAKVDTFCVASILNSSNPCLGDATFIVNDIKALLLKIGVCKFQVSPKSGNSLAHRLAFLAFSSCREELWLDTNPFCIFFPG</sequence>
<name>A0AAD9U8W8_9ROSI</name>
<dbReference type="CDD" id="cd06222">
    <property type="entry name" value="RNase_H_like"/>
    <property type="match status" value="1"/>
</dbReference>
<evidence type="ECO:0000259" key="1">
    <source>
        <dbReference type="Pfam" id="PF13456"/>
    </source>
</evidence>
<dbReference type="PANTHER" id="PTHR47074">
    <property type="entry name" value="BNAC02G40300D PROTEIN"/>
    <property type="match status" value="1"/>
</dbReference>
<gene>
    <name evidence="2" type="ORF">Ddye_017257</name>
</gene>
<organism evidence="2 3">
    <name type="scientific">Dipteronia dyeriana</name>
    <dbReference type="NCBI Taxonomy" id="168575"/>
    <lineage>
        <taxon>Eukaryota</taxon>
        <taxon>Viridiplantae</taxon>
        <taxon>Streptophyta</taxon>
        <taxon>Embryophyta</taxon>
        <taxon>Tracheophyta</taxon>
        <taxon>Spermatophyta</taxon>
        <taxon>Magnoliopsida</taxon>
        <taxon>eudicotyledons</taxon>
        <taxon>Gunneridae</taxon>
        <taxon>Pentapetalae</taxon>
        <taxon>rosids</taxon>
        <taxon>malvids</taxon>
        <taxon>Sapindales</taxon>
        <taxon>Sapindaceae</taxon>
        <taxon>Hippocastanoideae</taxon>
        <taxon>Acereae</taxon>
        <taxon>Dipteronia</taxon>
    </lineage>
</organism>
<dbReference type="InterPro" id="IPR002156">
    <property type="entry name" value="RNaseH_domain"/>
</dbReference>
<accession>A0AAD9U8W8</accession>
<dbReference type="AlphaFoldDB" id="A0AAD9U8W8"/>
<dbReference type="GO" id="GO:0003676">
    <property type="term" value="F:nucleic acid binding"/>
    <property type="evidence" value="ECO:0007669"/>
    <property type="project" value="InterPro"/>
</dbReference>
<dbReference type="InterPro" id="IPR044730">
    <property type="entry name" value="RNase_H-like_dom_plant"/>
</dbReference>
<evidence type="ECO:0000313" key="2">
    <source>
        <dbReference type="EMBL" id="KAK2649768.1"/>
    </source>
</evidence>
<dbReference type="EMBL" id="JANJYI010000005">
    <property type="protein sequence ID" value="KAK2649768.1"/>
    <property type="molecule type" value="Genomic_DNA"/>
</dbReference>
<proteinExistence type="predicted"/>
<dbReference type="GO" id="GO:0004523">
    <property type="term" value="F:RNA-DNA hybrid ribonuclease activity"/>
    <property type="evidence" value="ECO:0007669"/>
    <property type="project" value="InterPro"/>
</dbReference>
<dbReference type="Proteomes" id="UP001280121">
    <property type="component" value="Unassembled WGS sequence"/>
</dbReference>
<dbReference type="InterPro" id="IPR052929">
    <property type="entry name" value="RNase_H-like_EbsB-rel"/>
</dbReference>
<keyword evidence="3" id="KW-1185">Reference proteome</keyword>
<dbReference type="PANTHER" id="PTHR47074:SF11">
    <property type="entry name" value="REVERSE TRANSCRIPTASE-LIKE PROTEIN"/>
    <property type="match status" value="1"/>
</dbReference>